<evidence type="ECO:0000259" key="2">
    <source>
        <dbReference type="Pfam" id="PF18658"/>
    </source>
</evidence>
<name>A0AA85K3Z1_TRIRE</name>
<feature type="domain" description="SPIN-DOC-like zinc-finger" evidence="2">
    <location>
        <begin position="287"/>
        <end position="344"/>
    </location>
</feature>
<reference evidence="3" key="1">
    <citation type="submission" date="2022-06" db="EMBL/GenBank/DDBJ databases">
        <authorList>
            <person name="Berger JAMES D."/>
            <person name="Berger JAMES D."/>
        </authorList>
    </citation>
    <scope>NUCLEOTIDE SEQUENCE [LARGE SCALE GENOMIC DNA]</scope>
</reference>
<sequence length="1131" mass="126776">MPINHDGFALSSPSSSLLISDINSHNHEKNWTNLYDPDVKKTKSIAGNPPVDYSMHSPTHEYKTSAFTSVTSSVLSRSNYNYSVIQPSSYANDCGNSMSSCHLRLIPKCLDYNLKSSSANDDERPLKRKYSRSNSNTTGKYSGKYFRTKIGDNNELNYNNKLNDTDQSTTGNESNNYNTDTTSKLLTETYLLTKHSSHKTMNTSVRKDTKVDKSLTHKESNILNKMKTPESVSSYSKPNTQVKEEDEAVINTSRCNTNDKEKSTTVSGAAYKYLTWREKDRRRRFREEWKHLWLVIPHGLYEVMCLVCHKVMTQRKVDTIKRHTVRRHAELIGLSELEREHLFNELMKQYSMLEANNCNPSSDIHTKRSRKSNEIHYSTRDVCSISNTEQFERLPNTSCCLDSQSSRMNTVKSSSVSSDSAVNEISASRSTSHRKSKNYFNKPFQKVSPTSKHTTNLSTYGREDLLKIPHDSSTVDNVKVLQPNISANAYNTPNFIVNPPTFDKSPGASNSCYASYHSVFENKSYNTTFPSKIGSCVPSFPSSILSPLSPISMDPSSTMNSSFSPGFSSIMSPHADNEKQCFDLKSAINFQSFASTLLSPSSSSLFLPELLSTFSNINKLCTSSSLNKDKHTCMSDKSAIYGYPDGNMNYSPIKTHENIQFKNITAKQIISNNDHNVNCGKTKESLLTPGTLIPNQTLDNKNHNVSMQQPFSSNEDRGFQHTSSLSSASTSTHLQIVLTLQPDNYLVNSFSLYIPFEAELPNTSTTPTIVSDDTLTKALINNVPMSNQEIADILCKGFCKTIFNTSSNVEKSCESDEPLSHEVYRNYSTSSNPCIQGNISRLQEKESGIRPSSCIDPKRLHRPTVTTTTTSTSVCPKDPVCQAKSSKNLNKFTISSLLDTECSPVTRKVTKTKTGNSQATQSNPKKHKTSPISDCNHPPLPRQNGLQENFTFKQTSKYQSCVLCNLEGKNPGVCEADTIFSVDNLCRTSANIFHPQDLYNLRNEKQQVFNNCLELPSSSVSVGTLEHNRSLYATCHLNKDICNSIYNHKDQVKFDALSNLNSFKNQEFSTFEACMKFYYLELLRHHYDNVAKANHSTQFGSMSECAPIVEKNGSTGFTDPSEDYNKLSNKD</sequence>
<feature type="region of interest" description="Disordered" evidence="1">
    <location>
        <begin position="117"/>
        <end position="180"/>
    </location>
</feature>
<dbReference type="Proteomes" id="UP000050795">
    <property type="component" value="Unassembled WGS sequence"/>
</dbReference>
<dbReference type="AlphaFoldDB" id="A0AA85K3Z1"/>
<dbReference type="Pfam" id="PF18658">
    <property type="entry name" value="zf-C2H2_12"/>
    <property type="match status" value="1"/>
</dbReference>
<dbReference type="InterPro" id="IPR040647">
    <property type="entry name" value="SPIN-DOC_Znf-C2H2"/>
</dbReference>
<feature type="compositionally biased region" description="Polar residues" evidence="1">
    <location>
        <begin position="912"/>
        <end position="923"/>
    </location>
</feature>
<keyword evidence="3" id="KW-1185">Reference proteome</keyword>
<organism evidence="3 4">
    <name type="scientific">Trichobilharzia regenti</name>
    <name type="common">Nasal bird schistosome</name>
    <dbReference type="NCBI Taxonomy" id="157069"/>
    <lineage>
        <taxon>Eukaryota</taxon>
        <taxon>Metazoa</taxon>
        <taxon>Spiralia</taxon>
        <taxon>Lophotrochozoa</taxon>
        <taxon>Platyhelminthes</taxon>
        <taxon>Trematoda</taxon>
        <taxon>Digenea</taxon>
        <taxon>Strigeidida</taxon>
        <taxon>Schistosomatoidea</taxon>
        <taxon>Schistosomatidae</taxon>
        <taxon>Trichobilharzia</taxon>
    </lineage>
</organism>
<feature type="compositionally biased region" description="Low complexity" evidence="1">
    <location>
        <begin position="153"/>
        <end position="162"/>
    </location>
</feature>
<dbReference type="WBParaSite" id="TREG1_71470.1">
    <property type="protein sequence ID" value="TREG1_71470.1"/>
    <property type="gene ID" value="TREG1_71470"/>
</dbReference>
<protein>
    <recommendedName>
        <fullName evidence="2">SPIN-DOC-like zinc-finger domain-containing protein</fullName>
    </recommendedName>
</protein>
<reference evidence="4" key="2">
    <citation type="submission" date="2023-11" db="UniProtKB">
        <authorList>
            <consortium name="WormBaseParasite"/>
        </authorList>
    </citation>
    <scope>IDENTIFICATION</scope>
</reference>
<evidence type="ECO:0000313" key="4">
    <source>
        <dbReference type="WBParaSite" id="TREG1_71470.1"/>
    </source>
</evidence>
<evidence type="ECO:0000256" key="1">
    <source>
        <dbReference type="SAM" id="MobiDB-lite"/>
    </source>
</evidence>
<accession>A0AA85K3Z1</accession>
<feature type="compositionally biased region" description="Polar residues" evidence="1">
    <location>
        <begin position="165"/>
        <end position="180"/>
    </location>
</feature>
<feature type="region of interest" description="Disordered" evidence="1">
    <location>
        <begin position="908"/>
        <end position="940"/>
    </location>
</feature>
<proteinExistence type="predicted"/>
<evidence type="ECO:0000313" key="3">
    <source>
        <dbReference type="Proteomes" id="UP000050795"/>
    </source>
</evidence>